<dbReference type="FunFam" id="3.40.50.720:FF:000173">
    <property type="entry name" value="3-oxoacyl-[acyl-carrier protein] reductase"/>
    <property type="match status" value="1"/>
</dbReference>
<feature type="domain" description="Ketoreductase" evidence="3">
    <location>
        <begin position="3"/>
        <end position="188"/>
    </location>
</feature>
<dbReference type="AlphaFoldDB" id="A0A3G3JUY6"/>
<dbReference type="PANTHER" id="PTHR42879:SF2">
    <property type="entry name" value="3-OXOACYL-[ACYL-CARRIER-PROTEIN] REDUCTASE FABG"/>
    <property type="match status" value="1"/>
</dbReference>
<gene>
    <name evidence="4" type="ORF">EAV92_05345</name>
</gene>
<dbReference type="GO" id="GO:0032787">
    <property type="term" value="P:monocarboxylic acid metabolic process"/>
    <property type="evidence" value="ECO:0007669"/>
    <property type="project" value="UniProtKB-ARBA"/>
</dbReference>
<evidence type="ECO:0000313" key="5">
    <source>
        <dbReference type="Proteomes" id="UP000269097"/>
    </source>
</evidence>
<evidence type="ECO:0000256" key="2">
    <source>
        <dbReference type="ARBA" id="ARBA00023002"/>
    </source>
</evidence>
<accession>A0A3G3JUY6</accession>
<dbReference type="PRINTS" id="PR00081">
    <property type="entry name" value="GDHRDH"/>
</dbReference>
<dbReference type="PROSITE" id="PS00061">
    <property type="entry name" value="ADH_SHORT"/>
    <property type="match status" value="1"/>
</dbReference>
<dbReference type="InterPro" id="IPR020904">
    <property type="entry name" value="Sc_DH/Rdtase_CS"/>
</dbReference>
<dbReference type="PANTHER" id="PTHR42879">
    <property type="entry name" value="3-OXOACYL-(ACYL-CARRIER-PROTEIN) REDUCTASE"/>
    <property type="match status" value="1"/>
</dbReference>
<organism evidence="4 5">
    <name type="scientific">Cohnella candidum</name>
    <dbReference type="NCBI Taxonomy" id="2674991"/>
    <lineage>
        <taxon>Bacteria</taxon>
        <taxon>Bacillati</taxon>
        <taxon>Bacillota</taxon>
        <taxon>Bacilli</taxon>
        <taxon>Bacillales</taxon>
        <taxon>Paenibacillaceae</taxon>
        <taxon>Cohnella</taxon>
    </lineage>
</organism>
<dbReference type="PRINTS" id="PR00080">
    <property type="entry name" value="SDRFAMILY"/>
</dbReference>
<protein>
    <submittedName>
        <fullName evidence="4">SDR family oxidoreductase</fullName>
    </submittedName>
</protein>
<dbReference type="GO" id="GO:0016491">
    <property type="term" value="F:oxidoreductase activity"/>
    <property type="evidence" value="ECO:0007669"/>
    <property type="project" value="UniProtKB-KW"/>
</dbReference>
<comment type="similarity">
    <text evidence="1">Belongs to the short-chain dehydrogenases/reductases (SDR) family.</text>
</comment>
<proteinExistence type="inferred from homology"/>
<dbReference type="RefSeq" id="WP_123040106.1">
    <property type="nucleotide sequence ID" value="NZ_CP033433.1"/>
</dbReference>
<evidence type="ECO:0000259" key="3">
    <source>
        <dbReference type="SMART" id="SM00822"/>
    </source>
</evidence>
<dbReference type="InterPro" id="IPR050259">
    <property type="entry name" value="SDR"/>
</dbReference>
<dbReference type="Pfam" id="PF13561">
    <property type="entry name" value="adh_short_C2"/>
    <property type="match status" value="1"/>
</dbReference>
<dbReference type="InterPro" id="IPR057326">
    <property type="entry name" value="KR_dom"/>
</dbReference>
<dbReference type="EMBL" id="CP033433">
    <property type="protein sequence ID" value="AYQ72045.1"/>
    <property type="molecule type" value="Genomic_DNA"/>
</dbReference>
<dbReference type="InterPro" id="IPR002347">
    <property type="entry name" value="SDR_fam"/>
</dbReference>
<evidence type="ECO:0000256" key="1">
    <source>
        <dbReference type="ARBA" id="ARBA00006484"/>
    </source>
</evidence>
<name>A0A3G3JUY6_9BACL</name>
<dbReference type="InterPro" id="IPR036291">
    <property type="entry name" value="NAD(P)-bd_dom_sf"/>
</dbReference>
<dbReference type="SUPFAM" id="SSF51735">
    <property type="entry name" value="NAD(P)-binding Rossmann-fold domains"/>
    <property type="match status" value="1"/>
</dbReference>
<keyword evidence="2" id="KW-0560">Oxidoreductase</keyword>
<dbReference type="Gene3D" id="3.40.50.720">
    <property type="entry name" value="NAD(P)-binding Rossmann-like Domain"/>
    <property type="match status" value="1"/>
</dbReference>
<reference evidence="4 5" key="1">
    <citation type="submission" date="2018-10" db="EMBL/GenBank/DDBJ databases">
        <title>Genome Sequence of Cohnella sp.</title>
        <authorList>
            <person name="Srinivasan S."/>
            <person name="Kim M.K."/>
        </authorList>
    </citation>
    <scope>NUCLEOTIDE SEQUENCE [LARGE SCALE GENOMIC DNA]</scope>
    <source>
        <strain evidence="4 5">18JY8-7</strain>
    </source>
</reference>
<keyword evidence="5" id="KW-1185">Reference proteome</keyword>
<evidence type="ECO:0000313" key="4">
    <source>
        <dbReference type="EMBL" id="AYQ72045.1"/>
    </source>
</evidence>
<dbReference type="SMART" id="SM00822">
    <property type="entry name" value="PKS_KR"/>
    <property type="match status" value="1"/>
</dbReference>
<dbReference type="Proteomes" id="UP000269097">
    <property type="component" value="Chromosome"/>
</dbReference>
<dbReference type="KEGG" id="coh:EAV92_05345"/>
<sequence>MNRKALVTGGSRGIGAAAARRLAAGGADIVIPYFASGDAAERVAADCRKLGARAEVVRADVRDGASLAELKSSLDAMEWAPDILVHSAGTAFYGLLGDCGEDVWDDIMGVHLKAAYRLTRLFAPAMAWRRWGRIVYLSSIWGVIGASGEAAYAAAKGGLNAFAKSMARELASSGVTVNAVAPGAIETDMLADLTEEDRLAICRDVPLGRLGRPDEVADLIRFIASDDAGYITGQVLGINGGWSA</sequence>
<dbReference type="NCBIfam" id="NF047420">
    <property type="entry name" value="EF_P_mod_YmfI"/>
    <property type="match status" value="1"/>
</dbReference>